<evidence type="ECO:0000313" key="12">
    <source>
        <dbReference type="Proteomes" id="UP000465112"/>
    </source>
</evidence>
<dbReference type="Proteomes" id="UP000465112">
    <property type="component" value="Chromosome 8"/>
</dbReference>
<comment type="caution">
    <text evidence="11">The sequence shown here is derived from an EMBL/GenBank/DDBJ whole genome shotgun (WGS) entry which is preliminary data.</text>
</comment>
<evidence type="ECO:0000256" key="4">
    <source>
        <dbReference type="ARBA" id="ARBA00022729"/>
    </source>
</evidence>
<comment type="subcellular location">
    <subcellularLocation>
        <location evidence="1">Cell membrane</location>
        <topology evidence="1">Single-pass type I membrane protein</topology>
    </subcellularLocation>
</comment>
<evidence type="ECO:0000256" key="1">
    <source>
        <dbReference type="ARBA" id="ARBA00004251"/>
    </source>
</evidence>
<evidence type="ECO:0000256" key="6">
    <source>
        <dbReference type="ARBA" id="ARBA00023136"/>
    </source>
</evidence>
<keyword evidence="6" id="KW-0472">Membrane</keyword>
<feature type="domain" description="SEFIR" evidence="10">
    <location>
        <begin position="377"/>
        <end position="533"/>
    </location>
</feature>
<dbReference type="Gene3D" id="3.40.50.11530">
    <property type="match status" value="1"/>
</dbReference>
<dbReference type="InterPro" id="IPR043046">
    <property type="entry name" value="IL17RA/B_FnIII-like_2_sf"/>
</dbReference>
<dbReference type="GO" id="GO:0030368">
    <property type="term" value="F:interleukin-17 receptor activity"/>
    <property type="evidence" value="ECO:0007669"/>
    <property type="project" value="InterPro"/>
</dbReference>
<evidence type="ECO:0000256" key="9">
    <source>
        <dbReference type="SAM" id="SignalP"/>
    </source>
</evidence>
<gene>
    <name evidence="11" type="ORF">PFLUV_G00099970</name>
</gene>
<name>A0A6A5ECM1_PERFL</name>
<dbReference type="FunFam" id="3.40.50.11530:FF:000002">
    <property type="entry name" value="Interleukin 17 receptor A"/>
    <property type="match status" value="1"/>
</dbReference>
<sequence>MELIIVLVYLTGFQSFPPVLCSYTRMIHFPFFCFCLPAGLRVSSTLRILDKHPDCNQQGLDNCKINNCSDKRIVVPTICAPNRPELDDEHVGVWKDKHGPVAVVTVTWKIQSDASVVALTGSEINIVDQSTNQSMCVQYSYKLSQQQNPNYNKWTFSLDGVVVEPGHTYMVSLLNLPETNIEDYRVRKQITIPGCGDKKIEKAQICLENGSLWDPHMTTAVSLNKERKRFSIVVGFEAAPYSERYQVSIQSHGFYYSTNVSKENRSSLNVTFEFGWWQLSQCEMFLMIQPFFIRCKNDCKFETKTIDLCPDLSCDPLEGVLAPDYPPRTFIIKATVGLLFIGACLACLLWRASQKDPVNTASSAPKQQPEGFQVQARKRVLVIYSLDHPLYKTIVLKLCAFLVTKCGTEVVLDLFDSTRLGVLGSIQWLDWHREQIESSSDKILILCSRGVQAKWRAMCGDKQVFLREDTRSPVGDMLSPALFLMIPHFIRSASFEKYIVAYFGDVCSEEDVPSPFNITVRYKLMKQFEELFFRILDTEKHEPGKINHIEGLSEDEYHHCPLGRALRDAIEAFHAHQLENPQWFEDELLESSNTSAEICYDAEITTNLITYSVPDSTHVANHLKTQKSDFNADKTGPYVTEEFQMCTSVEFNPLIAENMQAA</sequence>
<evidence type="ECO:0000256" key="7">
    <source>
        <dbReference type="ARBA" id="ARBA00023170"/>
    </source>
</evidence>
<reference evidence="11 12" key="1">
    <citation type="submission" date="2019-06" db="EMBL/GenBank/DDBJ databases">
        <title>A chromosome-scale genome assembly of the European perch, Perca fluviatilis.</title>
        <authorList>
            <person name="Roques C."/>
            <person name="Zahm M."/>
            <person name="Cabau C."/>
            <person name="Klopp C."/>
            <person name="Bouchez O."/>
            <person name="Donnadieu C."/>
            <person name="Kuhl H."/>
            <person name="Gislard M."/>
            <person name="Guendouz S."/>
            <person name="Journot L."/>
            <person name="Haffray P."/>
            <person name="Bestin A."/>
            <person name="Morvezen R."/>
            <person name="Feron R."/>
            <person name="Wen M."/>
            <person name="Jouanno E."/>
            <person name="Herpin A."/>
            <person name="Schartl M."/>
            <person name="Postlethwait J."/>
            <person name="Schaerlinger B."/>
            <person name="Chardard D."/>
            <person name="Lecocq T."/>
            <person name="Poncet C."/>
            <person name="Jaffrelo L."/>
            <person name="Lampietro C."/>
            <person name="Guiguen Y."/>
        </authorList>
    </citation>
    <scope>NUCLEOTIDE SEQUENCE [LARGE SCALE GENOMIC DNA]</scope>
    <source>
        <tissue evidence="11">Blood</tissue>
    </source>
</reference>
<feature type="signal peptide" evidence="9">
    <location>
        <begin position="1"/>
        <end position="21"/>
    </location>
</feature>
<evidence type="ECO:0000256" key="5">
    <source>
        <dbReference type="ARBA" id="ARBA00022989"/>
    </source>
</evidence>
<protein>
    <recommendedName>
        <fullName evidence="10">SEFIR domain-containing protein</fullName>
    </recommendedName>
</protein>
<keyword evidence="12" id="KW-1185">Reference proteome</keyword>
<evidence type="ECO:0000256" key="2">
    <source>
        <dbReference type="ARBA" id="ARBA00022475"/>
    </source>
</evidence>
<keyword evidence="5" id="KW-1133">Transmembrane helix</keyword>
<evidence type="ECO:0000259" key="10">
    <source>
        <dbReference type="PROSITE" id="PS51534"/>
    </source>
</evidence>
<dbReference type="InterPro" id="IPR013568">
    <property type="entry name" value="SEFIR_dom"/>
</dbReference>
<dbReference type="AlphaFoldDB" id="A0A6A5ECM1"/>
<evidence type="ECO:0000256" key="3">
    <source>
        <dbReference type="ARBA" id="ARBA00022692"/>
    </source>
</evidence>
<dbReference type="Pfam" id="PF16556">
    <property type="entry name" value="IL17R_fnIII_D1"/>
    <property type="match status" value="1"/>
</dbReference>
<dbReference type="PROSITE" id="PS51534">
    <property type="entry name" value="SEFIR"/>
    <property type="match status" value="1"/>
</dbReference>
<keyword evidence="7" id="KW-0675">Receptor</keyword>
<dbReference type="Pfam" id="PF08357">
    <property type="entry name" value="SEFIR"/>
    <property type="match status" value="1"/>
</dbReference>
<dbReference type="Gene3D" id="2.60.40.2150">
    <property type="entry name" value="Interleukin-17 receptor A/B, fibronectin-III-like domain 2"/>
    <property type="match status" value="1"/>
</dbReference>
<evidence type="ECO:0000313" key="11">
    <source>
        <dbReference type="EMBL" id="KAF1386931.1"/>
    </source>
</evidence>
<dbReference type="GO" id="GO:0005886">
    <property type="term" value="C:plasma membrane"/>
    <property type="evidence" value="ECO:0007669"/>
    <property type="project" value="UniProtKB-SubCell"/>
</dbReference>
<accession>A0A6A5ECM1</accession>
<keyword evidence="2" id="KW-1003">Cell membrane</keyword>
<organism evidence="11 12">
    <name type="scientific">Perca fluviatilis</name>
    <name type="common">European perch</name>
    <dbReference type="NCBI Taxonomy" id="8168"/>
    <lineage>
        <taxon>Eukaryota</taxon>
        <taxon>Metazoa</taxon>
        <taxon>Chordata</taxon>
        <taxon>Craniata</taxon>
        <taxon>Vertebrata</taxon>
        <taxon>Euteleostomi</taxon>
        <taxon>Actinopterygii</taxon>
        <taxon>Neopterygii</taxon>
        <taxon>Teleostei</taxon>
        <taxon>Neoteleostei</taxon>
        <taxon>Acanthomorphata</taxon>
        <taxon>Eupercaria</taxon>
        <taxon>Perciformes</taxon>
        <taxon>Percoidei</taxon>
        <taxon>Percidae</taxon>
        <taxon>Percinae</taxon>
        <taxon>Perca</taxon>
    </lineage>
</organism>
<dbReference type="InterPro" id="IPR032356">
    <property type="entry name" value="IL17R_A/B_N"/>
</dbReference>
<dbReference type="OrthoDB" id="5915222at2759"/>
<keyword evidence="8" id="KW-0325">Glycoprotein</keyword>
<dbReference type="PANTHER" id="PTHR15583">
    <property type="entry name" value="INTERLEUKIN-17 RECEPTOR"/>
    <property type="match status" value="1"/>
</dbReference>
<proteinExistence type="predicted"/>
<dbReference type="InterPro" id="IPR038683">
    <property type="entry name" value="IL17RA/B_FnIII-like_1_sf"/>
</dbReference>
<feature type="chain" id="PRO_5025522486" description="SEFIR domain-containing protein" evidence="9">
    <location>
        <begin position="22"/>
        <end position="662"/>
    </location>
</feature>
<keyword evidence="4 9" id="KW-0732">Signal</keyword>
<dbReference type="EMBL" id="VHII01000008">
    <property type="protein sequence ID" value="KAF1386931.1"/>
    <property type="molecule type" value="Genomic_DNA"/>
</dbReference>
<dbReference type="InterPro" id="IPR039465">
    <property type="entry name" value="IL-17_rcpt-like"/>
</dbReference>
<dbReference type="PANTHER" id="PTHR15583:SF22">
    <property type="entry name" value="INTERLEUKIN-17 RECEPTOR A-LIKE"/>
    <property type="match status" value="1"/>
</dbReference>
<keyword evidence="3" id="KW-0812">Transmembrane</keyword>
<evidence type="ECO:0000256" key="8">
    <source>
        <dbReference type="ARBA" id="ARBA00023180"/>
    </source>
</evidence>
<dbReference type="Pfam" id="PF16578">
    <property type="entry name" value="IL17R_fnIII_D2"/>
    <property type="match status" value="1"/>
</dbReference>
<dbReference type="Gene3D" id="2.60.40.2160">
    <property type="entry name" value="Interleukin-17 receptor A/B, fibronectin-III-like domain 1"/>
    <property type="match status" value="1"/>
</dbReference>